<accession>A0A1T4PB52</accession>
<dbReference type="Gene3D" id="2.60.40.10">
    <property type="entry name" value="Immunoglobulins"/>
    <property type="match status" value="2"/>
</dbReference>
<dbReference type="STRING" id="115783.SAMN02745119_01913"/>
<evidence type="ECO:0000313" key="3">
    <source>
        <dbReference type="EMBL" id="SJZ88780.1"/>
    </source>
</evidence>
<feature type="signal peptide" evidence="1">
    <location>
        <begin position="1"/>
        <end position="29"/>
    </location>
</feature>
<feature type="domain" description="IPT/TIG" evidence="2">
    <location>
        <begin position="580"/>
        <end position="637"/>
    </location>
</feature>
<reference evidence="4" key="1">
    <citation type="submission" date="2017-02" db="EMBL/GenBank/DDBJ databases">
        <authorList>
            <person name="Varghese N."/>
            <person name="Submissions S."/>
        </authorList>
    </citation>
    <scope>NUCLEOTIDE SEQUENCE [LARGE SCALE GENOMIC DNA]</scope>
    <source>
        <strain evidence="4">ATCC BAA-34</strain>
    </source>
</reference>
<keyword evidence="1" id="KW-0732">Signal</keyword>
<dbReference type="CDD" id="cd00102">
    <property type="entry name" value="IPT"/>
    <property type="match status" value="1"/>
</dbReference>
<dbReference type="OrthoDB" id="5395460at2"/>
<dbReference type="InterPro" id="IPR008969">
    <property type="entry name" value="CarboxyPept-like_regulatory"/>
</dbReference>
<evidence type="ECO:0000313" key="4">
    <source>
        <dbReference type="Proteomes" id="UP000190102"/>
    </source>
</evidence>
<dbReference type="InterPro" id="IPR002909">
    <property type="entry name" value="IPT_dom"/>
</dbReference>
<dbReference type="AlphaFoldDB" id="A0A1T4PB52"/>
<feature type="chain" id="PRO_5013182411" description="IPT/TIG domain-containing protein" evidence="1">
    <location>
        <begin position="30"/>
        <end position="1136"/>
    </location>
</feature>
<evidence type="ECO:0000256" key="1">
    <source>
        <dbReference type="SAM" id="SignalP"/>
    </source>
</evidence>
<name>A0A1T4PB52_9BACT</name>
<protein>
    <recommendedName>
        <fullName evidence="2">IPT/TIG domain-containing protein</fullName>
    </recommendedName>
</protein>
<dbReference type="SUPFAM" id="SSF49464">
    <property type="entry name" value="Carboxypeptidase regulatory domain-like"/>
    <property type="match status" value="1"/>
</dbReference>
<dbReference type="Pfam" id="PF01833">
    <property type="entry name" value="TIG"/>
    <property type="match status" value="2"/>
</dbReference>
<organism evidence="3 4">
    <name type="scientific">Trichlorobacter thiogenes</name>
    <dbReference type="NCBI Taxonomy" id="115783"/>
    <lineage>
        <taxon>Bacteria</taxon>
        <taxon>Pseudomonadati</taxon>
        <taxon>Thermodesulfobacteriota</taxon>
        <taxon>Desulfuromonadia</taxon>
        <taxon>Geobacterales</taxon>
        <taxon>Geobacteraceae</taxon>
        <taxon>Trichlorobacter</taxon>
    </lineage>
</organism>
<feature type="domain" description="IPT/TIG" evidence="2">
    <location>
        <begin position="869"/>
        <end position="946"/>
    </location>
</feature>
<gene>
    <name evidence="3" type="ORF">SAMN02745119_01913</name>
</gene>
<dbReference type="SUPFAM" id="SSF81296">
    <property type="entry name" value="E set domains"/>
    <property type="match status" value="2"/>
</dbReference>
<proteinExistence type="predicted"/>
<dbReference type="RefSeq" id="WP_078790202.1">
    <property type="nucleotide sequence ID" value="NZ_FUWR01000009.1"/>
</dbReference>
<evidence type="ECO:0000259" key="2">
    <source>
        <dbReference type="Pfam" id="PF01833"/>
    </source>
</evidence>
<dbReference type="InterPro" id="IPR014756">
    <property type="entry name" value="Ig_E-set"/>
</dbReference>
<dbReference type="InterPro" id="IPR013783">
    <property type="entry name" value="Ig-like_fold"/>
</dbReference>
<keyword evidence="4" id="KW-1185">Reference proteome</keyword>
<dbReference type="EMBL" id="FUWR01000009">
    <property type="protein sequence ID" value="SJZ88780.1"/>
    <property type="molecule type" value="Genomic_DNA"/>
</dbReference>
<sequence length="1136" mass="119822">MSRHLTRCTVVLAIFVTFCLQLANSRALADAPPIYPYAATASVSYSGSQPGRIYIQAQGGSGSNRPNLQNLGVSIAAPGSFTLRGLQPGTYYLRAFRDVSGTGIRHANDPVSASYTSSSSGLRVDIAANGTASYPGGTTLAISDPSLVSLERPTFVTTNPALRPVTDNNLTLLRWNVQTSLTTGLVVPTSYLIEWSTDGGGTITGSKTIPASDGGRWLHTTTSTYWYRITAQLSGSTQASDWVQAQNQSYIRSITGTVSYSGYDEDTSQEPLGTLYVAAIPLDPNLPPHITAITNPTANAQAFTIKDVADYASYRIYAFMDINRIPSGDDYISAPNGIDDAGDLRMADESVVTVTVNNNSPDAGTLPLRTGNAALSVATTHSLYGEPGATSSGENYGYILSIHPNLLAPINAQVIAGSRMDVPADLGLWYENGAYRLDLGNLLAVDTGDSYTVRVFYASGYNDLTVTATRAPLQSPPKPTTPLFGVAYPAVGEPTFNWMPPQAPGGASWLYNLQAYPLLTRSPLLEVQGLSIGSYSDPLHADGWSLTSANSFYLWNPEAQTSTGDTINYQAIFAAHPTAPVITGIWPASVAAGTILNISGFNLDSPTSVTIGSTELPVTASSATGITVTVPTPFNETNSYLYPVVTTASGSFTWGLYYGAPLGNGAVVETKGYVQDAAGTKLADALVAMVGNPLINDSTRDATKDLGYFSVERLPNNSVFSLRISKTGYQPTYTEQLTRTTTFTAPSPYPLLTYTQLNSLASGMIPGKAAVLLKVKNASEIPLAGAVVTVTSSSGTVYTPRYAVLPSNYTGTVGTTTEGNGMVLIPNVNHGDRLTIYADKAVWAFSTMIAIGATESLTYGEIYGGPQPPTITSFSPASAAEGAVVNIYGANFNPDNTTKVYFNGILQNERTVNNTSITTKVPAGAISGKITVTTAGGTATSATDFTVLVGLEVTFPGEGRGTITGSGGATFSCPASYDAKWCEDTFAPYDSTVTLSATPDAYSSFVQWSLRGTSTTSTNPTGFAVLMNGSKMVDANLALLALLQNVESETVYRNDEPNPVWRALFFATNAQPTIKAVSLGTIPLPDNGVTFNTGQSVKLLGGYSDFREATPGGYTYLTGPFTIVSGRLVLDRIVIK</sequence>
<dbReference type="Proteomes" id="UP000190102">
    <property type="component" value="Unassembled WGS sequence"/>
</dbReference>